<evidence type="ECO:0000313" key="2">
    <source>
        <dbReference type="EMBL" id="VAX36204.1"/>
    </source>
</evidence>
<proteinExistence type="predicted"/>
<protein>
    <recommendedName>
        <fullName evidence="1">Methyltransferase type 11 domain-containing protein</fullName>
    </recommendedName>
</protein>
<organism evidence="2">
    <name type="scientific">hydrothermal vent metagenome</name>
    <dbReference type="NCBI Taxonomy" id="652676"/>
    <lineage>
        <taxon>unclassified sequences</taxon>
        <taxon>metagenomes</taxon>
        <taxon>ecological metagenomes</taxon>
    </lineage>
</organism>
<dbReference type="EMBL" id="UOGK01000042">
    <property type="protein sequence ID" value="VAX36204.1"/>
    <property type="molecule type" value="Genomic_DNA"/>
</dbReference>
<dbReference type="InterPro" id="IPR029063">
    <property type="entry name" value="SAM-dependent_MTases_sf"/>
</dbReference>
<dbReference type="AlphaFoldDB" id="A0A3B1DJG4"/>
<dbReference type="InterPro" id="IPR013216">
    <property type="entry name" value="Methyltransf_11"/>
</dbReference>
<gene>
    <name evidence="2" type="ORF">MNBD_PLANCTO03-945</name>
</gene>
<dbReference type="SUPFAM" id="SSF53335">
    <property type="entry name" value="S-adenosyl-L-methionine-dependent methyltransferases"/>
    <property type="match status" value="1"/>
</dbReference>
<dbReference type="GO" id="GO:0008757">
    <property type="term" value="F:S-adenosylmethionine-dependent methyltransferase activity"/>
    <property type="evidence" value="ECO:0007669"/>
    <property type="project" value="InterPro"/>
</dbReference>
<feature type="domain" description="Methyltransferase type 11" evidence="1">
    <location>
        <begin position="52"/>
        <end position="127"/>
    </location>
</feature>
<evidence type="ECO:0000259" key="1">
    <source>
        <dbReference type="Pfam" id="PF08241"/>
    </source>
</evidence>
<accession>A0A3B1DJG4</accession>
<dbReference type="Gene3D" id="3.40.50.150">
    <property type="entry name" value="Vaccinia Virus protein VP39"/>
    <property type="match status" value="1"/>
</dbReference>
<name>A0A3B1DJG4_9ZZZZ</name>
<reference evidence="2" key="1">
    <citation type="submission" date="2018-06" db="EMBL/GenBank/DDBJ databases">
        <authorList>
            <person name="Zhirakovskaya E."/>
        </authorList>
    </citation>
    <scope>NUCLEOTIDE SEQUENCE</scope>
</reference>
<dbReference type="Pfam" id="PF08241">
    <property type="entry name" value="Methyltransf_11"/>
    <property type="match status" value="1"/>
</dbReference>
<sequence length="228" mass="25582">MNHKSVEHAHTETPANAEVNTIYHTLLSYDDAATKARYLVEKYHSVLDGSVLDVGCGKRLIGDLVPKPDLYTGIDIKAPCDAVVDLEHEALPFEDHSFDAVICSDVLEHLEAAHQMFDECCRVARSRVIISLPNPARDFLRQVFGGSEGRLLYYGLPGENPGNRHRWFFGFEEAVEFVQAGASRNSWTVEQLDSIHDGCCYWLNGRGEDVLNCPNLTRGHLWAILKRS</sequence>